<dbReference type="Pfam" id="PF01494">
    <property type="entry name" value="FAD_binding_3"/>
    <property type="match status" value="1"/>
</dbReference>
<dbReference type="RefSeq" id="WP_204286125.1">
    <property type="nucleotide sequence ID" value="NZ_BAABEJ010000002.1"/>
</dbReference>
<evidence type="ECO:0000256" key="3">
    <source>
        <dbReference type="ARBA" id="ARBA00022827"/>
    </source>
</evidence>
<comment type="cofactor">
    <cofactor evidence="1">
        <name>FAD</name>
        <dbReference type="ChEBI" id="CHEBI:57692"/>
    </cofactor>
</comment>
<sequence length="394" mass="41640">MNAEVLIVGAGPAGLTAAIVLAQQGRQVMIVDARAEGAGTSRAAVVHPRTLEVLEPYGVAERLAAHGIHTPVFAIRDRDRLLVPVPFDGLPTAYPYTLMISQADTEAHLLARLHELGGQVIRPARVSHVEQDAGGVTATLDDGQRIRAAYLIGADGLNSTVRESAGIGFTGGTYAESFVLADVRLSGGVPRNEVILYFSPAGLVVVAPLPGGMHRIVATVDEAPKEPGIPFVQHLLDTRGPEAEPARVRELIWSSRFRVHHRIADTYRQGRLLLAGDAAHVHSPAGGQGMNLGIDDAVHLGETLARVLGGEPDSLLDSYAATRRPQAEQVVALAGRLTRLATAAAGRRVLRNLLLALAGRVPAVRTRLAWQLSGLSRRDPAGSGAAERKVAAGR</sequence>
<accession>A0ABQ4FE24</accession>
<keyword evidence="2" id="KW-0285">Flavoprotein</keyword>
<dbReference type="Gene3D" id="3.30.70.2450">
    <property type="match status" value="1"/>
</dbReference>
<evidence type="ECO:0000259" key="4">
    <source>
        <dbReference type="Pfam" id="PF01494"/>
    </source>
</evidence>
<dbReference type="InterPro" id="IPR050641">
    <property type="entry name" value="RIFMO-like"/>
</dbReference>
<dbReference type="InterPro" id="IPR036188">
    <property type="entry name" value="FAD/NAD-bd_sf"/>
</dbReference>
<keyword evidence="5" id="KW-0560">Oxidoreductase</keyword>
<dbReference type="Gene3D" id="3.50.50.60">
    <property type="entry name" value="FAD/NAD(P)-binding domain"/>
    <property type="match status" value="1"/>
</dbReference>
<dbReference type="PRINTS" id="PR00420">
    <property type="entry name" value="RNGMNOXGNASE"/>
</dbReference>
<proteinExistence type="predicted"/>
<dbReference type="Proteomes" id="UP000651728">
    <property type="component" value="Unassembled WGS sequence"/>
</dbReference>
<evidence type="ECO:0000256" key="2">
    <source>
        <dbReference type="ARBA" id="ARBA00022630"/>
    </source>
</evidence>
<evidence type="ECO:0000313" key="5">
    <source>
        <dbReference type="EMBL" id="GIH33077.1"/>
    </source>
</evidence>
<name>A0ABQ4FE24_9ACTN</name>
<keyword evidence="5" id="KW-0503">Monooxygenase</keyword>
<comment type="caution">
    <text evidence="5">The sequence shown here is derived from an EMBL/GenBank/DDBJ whole genome shotgun (WGS) entry which is preliminary data.</text>
</comment>
<dbReference type="SUPFAM" id="SSF51905">
    <property type="entry name" value="FAD/NAD(P)-binding domain"/>
    <property type="match status" value="1"/>
</dbReference>
<protein>
    <submittedName>
        <fullName evidence="5">Pentachlorophenol monooxygenase</fullName>
    </submittedName>
</protein>
<evidence type="ECO:0000313" key="6">
    <source>
        <dbReference type="Proteomes" id="UP000651728"/>
    </source>
</evidence>
<dbReference type="PANTHER" id="PTHR43004:SF19">
    <property type="entry name" value="BINDING MONOOXYGENASE, PUTATIVE (JCVI)-RELATED"/>
    <property type="match status" value="1"/>
</dbReference>
<reference evidence="5 6" key="1">
    <citation type="submission" date="2021-01" db="EMBL/GenBank/DDBJ databases">
        <title>Whole genome shotgun sequence of Microbispora amethystogenes NBRC 101907.</title>
        <authorList>
            <person name="Komaki H."/>
            <person name="Tamura T."/>
        </authorList>
    </citation>
    <scope>NUCLEOTIDE SEQUENCE [LARGE SCALE GENOMIC DNA]</scope>
    <source>
        <strain evidence="5 6">NBRC 101907</strain>
    </source>
</reference>
<dbReference type="EMBL" id="BOOB01000021">
    <property type="protein sequence ID" value="GIH33077.1"/>
    <property type="molecule type" value="Genomic_DNA"/>
</dbReference>
<keyword evidence="6" id="KW-1185">Reference proteome</keyword>
<organism evidence="5 6">
    <name type="scientific">Microbispora amethystogenes</name>
    <dbReference type="NCBI Taxonomy" id="1427754"/>
    <lineage>
        <taxon>Bacteria</taxon>
        <taxon>Bacillati</taxon>
        <taxon>Actinomycetota</taxon>
        <taxon>Actinomycetes</taxon>
        <taxon>Streptosporangiales</taxon>
        <taxon>Streptosporangiaceae</taxon>
        <taxon>Microbispora</taxon>
    </lineage>
</organism>
<dbReference type="GO" id="GO:0004497">
    <property type="term" value="F:monooxygenase activity"/>
    <property type="evidence" value="ECO:0007669"/>
    <property type="project" value="UniProtKB-KW"/>
</dbReference>
<gene>
    <name evidence="5" type="ORF">Mam01_32410</name>
</gene>
<feature type="domain" description="FAD-binding" evidence="4">
    <location>
        <begin position="3"/>
        <end position="332"/>
    </location>
</feature>
<keyword evidence="3" id="KW-0274">FAD</keyword>
<dbReference type="PANTHER" id="PTHR43004">
    <property type="entry name" value="TRK SYSTEM POTASSIUM UPTAKE PROTEIN"/>
    <property type="match status" value="1"/>
</dbReference>
<dbReference type="InterPro" id="IPR002938">
    <property type="entry name" value="FAD-bd"/>
</dbReference>
<evidence type="ECO:0000256" key="1">
    <source>
        <dbReference type="ARBA" id="ARBA00001974"/>
    </source>
</evidence>